<dbReference type="Pfam" id="PF00691">
    <property type="entry name" value="OmpA"/>
    <property type="match status" value="1"/>
</dbReference>
<protein>
    <recommendedName>
        <fullName evidence="9">OmpA-like domain-containing protein</fullName>
    </recommendedName>
</protein>
<evidence type="ECO:0000256" key="3">
    <source>
        <dbReference type="ARBA" id="ARBA00022729"/>
    </source>
</evidence>
<accession>A0A381PMX4</accession>
<gene>
    <name evidence="10" type="ORF">METZ01_LOCUS21154</name>
</gene>
<evidence type="ECO:0000313" key="10">
    <source>
        <dbReference type="EMBL" id="SUZ68300.1"/>
    </source>
</evidence>
<evidence type="ECO:0000256" key="4">
    <source>
        <dbReference type="ARBA" id="ARBA00023136"/>
    </source>
</evidence>
<dbReference type="CDD" id="cd07185">
    <property type="entry name" value="OmpA_C-like"/>
    <property type="match status" value="1"/>
</dbReference>
<evidence type="ECO:0000256" key="1">
    <source>
        <dbReference type="ARBA" id="ARBA00004442"/>
    </source>
</evidence>
<keyword evidence="7" id="KW-0449">Lipoprotein</keyword>
<keyword evidence="3" id="KW-0732">Signal</keyword>
<proteinExistence type="inferred from homology"/>
<dbReference type="PANTHER" id="PTHR30329:SF21">
    <property type="entry name" value="LIPOPROTEIN YIAD-RELATED"/>
    <property type="match status" value="1"/>
</dbReference>
<feature type="domain" description="OmpA-like" evidence="9">
    <location>
        <begin position="42"/>
        <end position="155"/>
    </location>
</feature>
<keyword evidence="6" id="KW-0998">Cell outer membrane</keyword>
<sequence>MSLFDQFLVMAAIICSFSGCAAISMDRAVEVETVSAVAEPGYSDSDSPVGGTIYFDYDKYNLSTSAISEIRDLAKSIKSSSSKVRIEGHCDERGTREYNLALGERRANVVSELLQVNGVPSSSITTVSYGEERPVAYSSNESSWSKNRRAVVKVL</sequence>
<keyword evidence="5" id="KW-0564">Palmitate</keyword>
<dbReference type="PANTHER" id="PTHR30329">
    <property type="entry name" value="STATOR ELEMENT OF FLAGELLAR MOTOR COMPLEX"/>
    <property type="match status" value="1"/>
</dbReference>
<dbReference type="InterPro" id="IPR006665">
    <property type="entry name" value="OmpA-like"/>
</dbReference>
<dbReference type="PRINTS" id="PR01021">
    <property type="entry name" value="OMPADOMAIN"/>
</dbReference>
<dbReference type="InterPro" id="IPR014169">
    <property type="entry name" value="Pal_lipo_C"/>
</dbReference>
<organism evidence="10">
    <name type="scientific">marine metagenome</name>
    <dbReference type="NCBI Taxonomy" id="408172"/>
    <lineage>
        <taxon>unclassified sequences</taxon>
        <taxon>metagenomes</taxon>
        <taxon>ecological metagenomes</taxon>
    </lineage>
</organism>
<keyword evidence="8" id="KW-0131">Cell cycle</keyword>
<dbReference type="EMBL" id="UINC01001036">
    <property type="protein sequence ID" value="SUZ68300.1"/>
    <property type="molecule type" value="Genomic_DNA"/>
</dbReference>
<keyword evidence="2" id="KW-0132">Cell division</keyword>
<name>A0A381PMX4_9ZZZZ</name>
<dbReference type="InterPro" id="IPR036737">
    <property type="entry name" value="OmpA-like_sf"/>
</dbReference>
<dbReference type="SUPFAM" id="SSF103088">
    <property type="entry name" value="OmpA-like"/>
    <property type="match status" value="1"/>
</dbReference>
<dbReference type="AlphaFoldDB" id="A0A381PMX4"/>
<dbReference type="InterPro" id="IPR039001">
    <property type="entry name" value="Pal"/>
</dbReference>
<evidence type="ECO:0000256" key="8">
    <source>
        <dbReference type="ARBA" id="ARBA00023306"/>
    </source>
</evidence>
<dbReference type="InterPro" id="IPR006664">
    <property type="entry name" value="OMP_bac"/>
</dbReference>
<dbReference type="InterPro" id="IPR050330">
    <property type="entry name" value="Bact_OuterMem_StrucFunc"/>
</dbReference>
<dbReference type="PROSITE" id="PS51123">
    <property type="entry name" value="OMPA_2"/>
    <property type="match status" value="1"/>
</dbReference>
<evidence type="ECO:0000256" key="2">
    <source>
        <dbReference type="ARBA" id="ARBA00022618"/>
    </source>
</evidence>
<dbReference type="HAMAP" id="MF_02204">
    <property type="entry name" value="Pal"/>
    <property type="match status" value="1"/>
</dbReference>
<dbReference type="GO" id="GO:0051301">
    <property type="term" value="P:cell division"/>
    <property type="evidence" value="ECO:0007669"/>
    <property type="project" value="UniProtKB-KW"/>
</dbReference>
<dbReference type="NCBIfam" id="TIGR02802">
    <property type="entry name" value="Pal_lipo"/>
    <property type="match status" value="1"/>
</dbReference>
<reference evidence="10" key="1">
    <citation type="submission" date="2018-05" db="EMBL/GenBank/DDBJ databases">
        <authorList>
            <person name="Lanie J.A."/>
            <person name="Ng W.-L."/>
            <person name="Kazmierczak K.M."/>
            <person name="Andrzejewski T.M."/>
            <person name="Davidsen T.M."/>
            <person name="Wayne K.J."/>
            <person name="Tettelin H."/>
            <person name="Glass J.I."/>
            <person name="Rusch D."/>
            <person name="Podicherti R."/>
            <person name="Tsui H.-C.T."/>
            <person name="Winkler M.E."/>
        </authorList>
    </citation>
    <scope>NUCLEOTIDE SEQUENCE</scope>
</reference>
<evidence type="ECO:0000256" key="5">
    <source>
        <dbReference type="ARBA" id="ARBA00023139"/>
    </source>
</evidence>
<dbReference type="Gene3D" id="3.30.1330.60">
    <property type="entry name" value="OmpA-like domain"/>
    <property type="match status" value="1"/>
</dbReference>
<evidence type="ECO:0000259" key="9">
    <source>
        <dbReference type="PROSITE" id="PS51123"/>
    </source>
</evidence>
<evidence type="ECO:0000256" key="6">
    <source>
        <dbReference type="ARBA" id="ARBA00023237"/>
    </source>
</evidence>
<dbReference type="GO" id="GO:0009279">
    <property type="term" value="C:cell outer membrane"/>
    <property type="evidence" value="ECO:0007669"/>
    <property type="project" value="UniProtKB-SubCell"/>
</dbReference>
<comment type="subcellular location">
    <subcellularLocation>
        <location evidence="1">Cell outer membrane</location>
    </subcellularLocation>
</comment>
<evidence type="ECO:0000256" key="7">
    <source>
        <dbReference type="ARBA" id="ARBA00023288"/>
    </source>
</evidence>
<keyword evidence="4" id="KW-0472">Membrane</keyword>